<proteinExistence type="predicted"/>
<accession>A0A0C3D5S9</accession>
<dbReference type="EMBL" id="KN822241">
    <property type="protein sequence ID" value="KIM51774.1"/>
    <property type="molecule type" value="Genomic_DNA"/>
</dbReference>
<dbReference type="Proteomes" id="UP000053989">
    <property type="component" value="Unassembled WGS sequence"/>
</dbReference>
<dbReference type="OrthoDB" id="3358078at2759"/>
<reference evidence="2 3" key="1">
    <citation type="submission" date="2014-04" db="EMBL/GenBank/DDBJ databases">
        <authorList>
            <consortium name="DOE Joint Genome Institute"/>
            <person name="Kuo A."/>
            <person name="Kohler A."/>
            <person name="Nagy L.G."/>
            <person name="Floudas D."/>
            <person name="Copeland A."/>
            <person name="Barry K.W."/>
            <person name="Cichocki N."/>
            <person name="Veneault-Fourrey C."/>
            <person name="LaButti K."/>
            <person name="Lindquist E.A."/>
            <person name="Lipzen A."/>
            <person name="Lundell T."/>
            <person name="Morin E."/>
            <person name="Murat C."/>
            <person name="Sun H."/>
            <person name="Tunlid A."/>
            <person name="Henrissat B."/>
            <person name="Grigoriev I.V."/>
            <person name="Hibbett D.S."/>
            <person name="Martin F."/>
            <person name="Nordberg H.P."/>
            <person name="Cantor M.N."/>
            <person name="Hua S.X."/>
        </authorList>
    </citation>
    <scope>NUCLEOTIDE SEQUENCE [LARGE SCALE GENOMIC DNA]</scope>
    <source>
        <strain evidence="2 3">Foug A</strain>
    </source>
</reference>
<dbReference type="STRING" id="1036808.A0A0C3D5S9"/>
<sequence length="278" mass="30252">MTPVSTSSGTGSASGSAAHAEHTRLMVDMLSMFQMALARLPGQPPPHIQGLSHTTQSRIQGQGCDLQHQAEMLQIAIDIDEDAEDGYYDRHNGDSARDPARIWRDVGADYREGLCESDEIVRTLTGFILGVGRVLKETAAAVGEGSKEHMRSTSLDAEAMWRCTPDIMGGGGSTTSSRNSQDGRRSVESQQSWDPTLHPLPPPPQSQPSSASSPSSTGPRRLLSPREMREQQQQGRSVDVIDLSMDYEPSPTLESRTSNPPFRSYTSFRNAPAQIFPS</sequence>
<protein>
    <submittedName>
        <fullName evidence="2">Uncharacterized protein</fullName>
    </submittedName>
</protein>
<evidence type="ECO:0000313" key="3">
    <source>
        <dbReference type="Proteomes" id="UP000053989"/>
    </source>
</evidence>
<keyword evidence="3" id="KW-1185">Reference proteome</keyword>
<dbReference type="AlphaFoldDB" id="A0A0C3D5S9"/>
<organism evidence="2 3">
    <name type="scientific">Scleroderma citrinum Foug A</name>
    <dbReference type="NCBI Taxonomy" id="1036808"/>
    <lineage>
        <taxon>Eukaryota</taxon>
        <taxon>Fungi</taxon>
        <taxon>Dikarya</taxon>
        <taxon>Basidiomycota</taxon>
        <taxon>Agaricomycotina</taxon>
        <taxon>Agaricomycetes</taxon>
        <taxon>Agaricomycetidae</taxon>
        <taxon>Boletales</taxon>
        <taxon>Sclerodermatineae</taxon>
        <taxon>Sclerodermataceae</taxon>
        <taxon>Scleroderma</taxon>
    </lineage>
</organism>
<dbReference type="HOGENOM" id="CLU_1001710_0_0_1"/>
<reference evidence="3" key="2">
    <citation type="submission" date="2015-01" db="EMBL/GenBank/DDBJ databases">
        <title>Evolutionary Origins and Diversification of the Mycorrhizal Mutualists.</title>
        <authorList>
            <consortium name="DOE Joint Genome Institute"/>
            <consortium name="Mycorrhizal Genomics Consortium"/>
            <person name="Kohler A."/>
            <person name="Kuo A."/>
            <person name="Nagy L.G."/>
            <person name="Floudas D."/>
            <person name="Copeland A."/>
            <person name="Barry K.W."/>
            <person name="Cichocki N."/>
            <person name="Veneault-Fourrey C."/>
            <person name="LaButti K."/>
            <person name="Lindquist E.A."/>
            <person name="Lipzen A."/>
            <person name="Lundell T."/>
            <person name="Morin E."/>
            <person name="Murat C."/>
            <person name="Riley R."/>
            <person name="Ohm R."/>
            <person name="Sun H."/>
            <person name="Tunlid A."/>
            <person name="Henrissat B."/>
            <person name="Grigoriev I.V."/>
            <person name="Hibbett D.S."/>
            <person name="Martin F."/>
        </authorList>
    </citation>
    <scope>NUCLEOTIDE SEQUENCE [LARGE SCALE GENOMIC DNA]</scope>
    <source>
        <strain evidence="3">Foug A</strain>
    </source>
</reference>
<evidence type="ECO:0000313" key="2">
    <source>
        <dbReference type="EMBL" id="KIM51774.1"/>
    </source>
</evidence>
<dbReference type="InParanoid" id="A0A0C3D5S9"/>
<feature type="compositionally biased region" description="Polar residues" evidence="1">
    <location>
        <begin position="252"/>
        <end position="269"/>
    </location>
</feature>
<name>A0A0C3D5S9_9AGAM</name>
<feature type="compositionally biased region" description="Low complexity" evidence="1">
    <location>
        <begin position="207"/>
        <end position="216"/>
    </location>
</feature>
<feature type="region of interest" description="Disordered" evidence="1">
    <location>
        <begin position="163"/>
        <end position="278"/>
    </location>
</feature>
<evidence type="ECO:0000256" key="1">
    <source>
        <dbReference type="SAM" id="MobiDB-lite"/>
    </source>
</evidence>
<gene>
    <name evidence="2" type="ORF">SCLCIDRAFT_33199</name>
</gene>